<keyword evidence="3" id="KW-1185">Reference proteome</keyword>
<proteinExistence type="predicted"/>
<comment type="caution">
    <text evidence="2">The sequence shown here is derived from an EMBL/GenBank/DDBJ whole genome shotgun (WGS) entry which is preliminary data.</text>
</comment>
<dbReference type="Proteomes" id="UP001589793">
    <property type="component" value="Unassembled WGS sequence"/>
</dbReference>
<protein>
    <submittedName>
        <fullName evidence="2">Alpha/beta fold hydrolase</fullName>
    </submittedName>
</protein>
<dbReference type="InterPro" id="IPR029058">
    <property type="entry name" value="AB_hydrolase_fold"/>
</dbReference>
<feature type="region of interest" description="Disordered" evidence="1">
    <location>
        <begin position="1"/>
        <end position="20"/>
    </location>
</feature>
<evidence type="ECO:0000313" key="2">
    <source>
        <dbReference type="EMBL" id="MFC0672983.1"/>
    </source>
</evidence>
<dbReference type="GO" id="GO:0016787">
    <property type="term" value="F:hydrolase activity"/>
    <property type="evidence" value="ECO:0007669"/>
    <property type="project" value="UniProtKB-KW"/>
</dbReference>
<dbReference type="EMBL" id="JBHLSV010000003">
    <property type="protein sequence ID" value="MFC0672983.1"/>
    <property type="molecule type" value="Genomic_DNA"/>
</dbReference>
<evidence type="ECO:0000313" key="3">
    <source>
        <dbReference type="Proteomes" id="UP001589793"/>
    </source>
</evidence>
<feature type="compositionally biased region" description="Basic and acidic residues" evidence="1">
    <location>
        <begin position="1"/>
        <end position="14"/>
    </location>
</feature>
<accession>A0ABV6RAK3</accession>
<gene>
    <name evidence="2" type="ORF">ACFFF6_03315</name>
</gene>
<name>A0ABV6RAK3_9MICO</name>
<organism evidence="2 3">
    <name type="scientific">Brachybacterium hainanense</name>
    <dbReference type="NCBI Taxonomy" id="1541174"/>
    <lineage>
        <taxon>Bacteria</taxon>
        <taxon>Bacillati</taxon>
        <taxon>Actinomycetota</taxon>
        <taxon>Actinomycetes</taxon>
        <taxon>Micrococcales</taxon>
        <taxon>Dermabacteraceae</taxon>
        <taxon>Brachybacterium</taxon>
    </lineage>
</organism>
<dbReference type="RefSeq" id="WP_376978194.1">
    <property type="nucleotide sequence ID" value="NZ_JBHLSV010000003.1"/>
</dbReference>
<evidence type="ECO:0000256" key="1">
    <source>
        <dbReference type="SAM" id="MobiDB-lite"/>
    </source>
</evidence>
<dbReference type="SUPFAM" id="SSF53474">
    <property type="entry name" value="alpha/beta-Hydrolases"/>
    <property type="match status" value="1"/>
</dbReference>
<reference evidence="2 3" key="1">
    <citation type="submission" date="2024-09" db="EMBL/GenBank/DDBJ databases">
        <authorList>
            <person name="Sun Q."/>
            <person name="Mori K."/>
        </authorList>
    </citation>
    <scope>NUCLEOTIDE SEQUENCE [LARGE SCALE GENOMIC DNA]</scope>
    <source>
        <strain evidence="2 3">CICC 10874</strain>
    </source>
</reference>
<keyword evidence="2" id="KW-0378">Hydrolase</keyword>
<sequence length="302" mass="31709">MTALRQDADPDRPVTDAGVPITTRRAERTLRGMVFGPEDGTPVLFIAGAATGASMRFGEELLEREGIRLLTMSRPGMAGSDEDPARTLDSTVQDYRALVEEVLGPDAEPLPVVANSQGGVFGLGAALSGWASSLVLVSPADEVAFPPIRSLLPSEATALSVLAEEDPEAAATILGAYTAEAMEAMVLGGAHPSDHAVYAEPDFLALYRRSLAEGFADGGSGYVRDTLIAMRPWSLALEDLDVPVTILFGERDAGHSPDLGLTLAARIPTARRTVVPEAGGALLWTHPQLVLEALAPQTCGSR</sequence>
<dbReference type="Gene3D" id="3.40.50.1820">
    <property type="entry name" value="alpha/beta hydrolase"/>
    <property type="match status" value="1"/>
</dbReference>